<sequence>MILLDQLTLILLLSSSECWTKSYPIPIPSKNPISQHRLLKGDPQKEQQAHVSADIARNSSDMVAETVNASKSTADVVLVLANLAGGIGHLCESTGWRGELGRFIAAQQPQAKVIVWDSARHSFSPTCFRCFKEGLGKTRFDCDEWMKEHNRTADALLLVGAGTSMCSKREWGECTPFDESDPEERFRHKHTALYYAVHKPWVRDDTWVAHIPVSNVRELVLNEYGFDSVVHDYEFLKPVSPSVLEGIGECSRASKEDVLVYPARFSEHDHKGQAHFLQHISPRDLDGFAVEFYGFGNKPEVFDSLLTIARERNITARVLGQVSQEELLRAMCRAKGVVLCPRHDSNPRVVYEAVLTGCPVYVCLEANVPEKMLALPFVFSENRLEMLRFPEFMRAVVEEGGSPDYFRSIQRRSSKMLRPEAVYGDVVRSLGLCAYGFCPDGGAENS</sequence>
<feature type="signal peptide" evidence="1">
    <location>
        <begin position="1"/>
        <end position="18"/>
    </location>
</feature>
<reference evidence="2" key="1">
    <citation type="submission" date="2014-05" db="EMBL/GenBank/DDBJ databases">
        <title>The transcriptome of the halophilic microalga Tetraselmis sp. GSL018 isolated from the Great Salt Lake, Utah.</title>
        <authorList>
            <person name="Jinkerson R.E."/>
            <person name="D'Adamo S."/>
            <person name="Posewitz M.C."/>
        </authorList>
    </citation>
    <scope>NUCLEOTIDE SEQUENCE</scope>
    <source>
        <strain evidence="2">GSL018</strain>
    </source>
</reference>
<evidence type="ECO:0008006" key="3">
    <source>
        <dbReference type="Google" id="ProtNLM"/>
    </source>
</evidence>
<dbReference type="EMBL" id="GBEZ01000719">
    <property type="protein sequence ID" value="JAC84186.1"/>
    <property type="molecule type" value="Transcribed_RNA"/>
</dbReference>
<organism evidence="2">
    <name type="scientific">Tetraselmis sp. GSL018</name>
    <dbReference type="NCBI Taxonomy" id="582737"/>
    <lineage>
        <taxon>Eukaryota</taxon>
        <taxon>Viridiplantae</taxon>
        <taxon>Chlorophyta</taxon>
        <taxon>core chlorophytes</taxon>
        <taxon>Chlorodendrophyceae</taxon>
        <taxon>Chlorodendrales</taxon>
        <taxon>Chlorodendraceae</taxon>
        <taxon>Tetraselmis</taxon>
    </lineage>
</organism>
<accession>A0A061SNA4</accession>
<protein>
    <recommendedName>
        <fullName evidence="3">Glycosyl transferase family 1 domain-containing protein</fullName>
    </recommendedName>
</protein>
<gene>
    <name evidence="2" type="ORF">TSPGSL018_1599</name>
</gene>
<evidence type="ECO:0000256" key="1">
    <source>
        <dbReference type="SAM" id="SignalP"/>
    </source>
</evidence>
<evidence type="ECO:0000313" key="2">
    <source>
        <dbReference type="EMBL" id="JAC84186.1"/>
    </source>
</evidence>
<dbReference type="SUPFAM" id="SSF53756">
    <property type="entry name" value="UDP-Glycosyltransferase/glycogen phosphorylase"/>
    <property type="match status" value="1"/>
</dbReference>
<dbReference type="Gene3D" id="3.40.50.2000">
    <property type="entry name" value="Glycogen Phosphorylase B"/>
    <property type="match status" value="1"/>
</dbReference>
<proteinExistence type="predicted"/>
<keyword evidence="1" id="KW-0732">Signal</keyword>
<feature type="chain" id="PRO_5030002264" description="Glycosyl transferase family 1 domain-containing protein" evidence="1">
    <location>
        <begin position="19"/>
        <end position="446"/>
    </location>
</feature>
<dbReference type="AlphaFoldDB" id="A0A061SNA4"/>
<name>A0A061SNA4_9CHLO</name>